<dbReference type="PANTHER" id="PTHR24148:SF73">
    <property type="entry name" value="HET DOMAIN PROTEIN (AFU_ORTHOLOGUE AFUA_8G01020)"/>
    <property type="match status" value="1"/>
</dbReference>
<dbReference type="InterPro" id="IPR010730">
    <property type="entry name" value="HET"/>
</dbReference>
<accession>A0AAV9P9V5</accession>
<sequence length="242" mass="27295">MSPPEEIHHSYQYTPLKHPEDIRLLHIDRSRNPTTPLRCYLETVSLEAHPYYTTLSYAWGPTYANESHFTHTIWIDGLLVPVTESLRGALVAVRRHFNAGQTPLPIWADAVCIDQSSNSERTAQGAEVTCAHHDEDEDPHAPLLGRPLGDTLTSEVDIPIKHPRVRDVCGIDLPTHNATTRDLETYQLRSSVFARIDLEAIAERLLASMGTKLGVKFPPGADPKDIHLQTQKKTYQRDIWIV</sequence>
<dbReference type="Pfam" id="PF06985">
    <property type="entry name" value="HET"/>
    <property type="match status" value="1"/>
</dbReference>
<evidence type="ECO:0000313" key="3">
    <source>
        <dbReference type="Proteomes" id="UP001337655"/>
    </source>
</evidence>
<proteinExistence type="predicted"/>
<reference evidence="2 3" key="1">
    <citation type="submission" date="2023-08" db="EMBL/GenBank/DDBJ databases">
        <title>Black Yeasts Isolated from many extreme environments.</title>
        <authorList>
            <person name="Coleine C."/>
            <person name="Stajich J.E."/>
            <person name="Selbmann L."/>
        </authorList>
    </citation>
    <scope>NUCLEOTIDE SEQUENCE [LARGE SCALE GENOMIC DNA]</scope>
    <source>
        <strain evidence="2 3">CCFEE 5935</strain>
    </source>
</reference>
<protein>
    <recommendedName>
        <fullName evidence="1">Heterokaryon incompatibility domain-containing protein</fullName>
    </recommendedName>
</protein>
<keyword evidence="3" id="KW-1185">Reference proteome</keyword>
<dbReference type="EMBL" id="JAVRRT010000007">
    <property type="protein sequence ID" value="KAK5170144.1"/>
    <property type="molecule type" value="Genomic_DNA"/>
</dbReference>
<dbReference type="RefSeq" id="XP_064659342.1">
    <property type="nucleotide sequence ID" value="XM_064801981.1"/>
</dbReference>
<dbReference type="AlphaFoldDB" id="A0AAV9P9V5"/>
<dbReference type="PANTHER" id="PTHR24148">
    <property type="entry name" value="ANKYRIN REPEAT DOMAIN-CONTAINING PROTEIN 39 HOMOLOG-RELATED"/>
    <property type="match status" value="1"/>
</dbReference>
<feature type="domain" description="Heterokaryon incompatibility" evidence="1">
    <location>
        <begin position="52"/>
        <end position="127"/>
    </location>
</feature>
<dbReference type="GeneID" id="89926074"/>
<dbReference type="InterPro" id="IPR052895">
    <property type="entry name" value="HetReg/Transcr_Mod"/>
</dbReference>
<organism evidence="2 3">
    <name type="scientific">Saxophila tyrrhenica</name>
    <dbReference type="NCBI Taxonomy" id="1690608"/>
    <lineage>
        <taxon>Eukaryota</taxon>
        <taxon>Fungi</taxon>
        <taxon>Dikarya</taxon>
        <taxon>Ascomycota</taxon>
        <taxon>Pezizomycotina</taxon>
        <taxon>Dothideomycetes</taxon>
        <taxon>Dothideomycetidae</taxon>
        <taxon>Mycosphaerellales</taxon>
        <taxon>Extremaceae</taxon>
        <taxon>Saxophila</taxon>
    </lineage>
</organism>
<comment type="caution">
    <text evidence="2">The sequence shown here is derived from an EMBL/GenBank/DDBJ whole genome shotgun (WGS) entry which is preliminary data.</text>
</comment>
<evidence type="ECO:0000313" key="2">
    <source>
        <dbReference type="EMBL" id="KAK5170144.1"/>
    </source>
</evidence>
<evidence type="ECO:0000259" key="1">
    <source>
        <dbReference type="Pfam" id="PF06985"/>
    </source>
</evidence>
<gene>
    <name evidence="2" type="ORF">LTR77_004729</name>
</gene>
<name>A0AAV9P9V5_9PEZI</name>
<dbReference type="Proteomes" id="UP001337655">
    <property type="component" value="Unassembled WGS sequence"/>
</dbReference>